<dbReference type="PROSITE" id="PS50893">
    <property type="entry name" value="ABC_TRANSPORTER_2"/>
    <property type="match status" value="1"/>
</dbReference>
<dbReference type="PROSITE" id="PS00211">
    <property type="entry name" value="ABC_TRANSPORTER_1"/>
    <property type="match status" value="1"/>
</dbReference>
<dbReference type="InterPro" id="IPR003439">
    <property type="entry name" value="ABC_transporter-like_ATP-bd"/>
</dbReference>
<dbReference type="EMBL" id="SWCO01000005">
    <property type="protein sequence ID" value="TKB03094.1"/>
    <property type="molecule type" value="Genomic_DNA"/>
</dbReference>
<dbReference type="Gene3D" id="3.40.50.300">
    <property type="entry name" value="P-loop containing nucleotide triphosphate hydrolases"/>
    <property type="match status" value="1"/>
</dbReference>
<name>A0A4U0ZER2_9ALTE</name>
<comment type="caution">
    <text evidence="7">The sequence shown here is derived from an EMBL/GenBank/DDBJ whole genome shotgun (WGS) entry which is preliminary data.</text>
</comment>
<feature type="domain" description="ABC transporter" evidence="6">
    <location>
        <begin position="20"/>
        <end position="261"/>
    </location>
</feature>
<dbReference type="RefSeq" id="WP_136781814.1">
    <property type="nucleotide sequence ID" value="NZ_SWCO01000005.1"/>
</dbReference>
<evidence type="ECO:0000256" key="1">
    <source>
        <dbReference type="ARBA" id="ARBA00022448"/>
    </source>
</evidence>
<dbReference type="InterPro" id="IPR003593">
    <property type="entry name" value="AAA+_ATPase"/>
</dbReference>
<dbReference type="SMART" id="SM00382">
    <property type="entry name" value="AAA"/>
    <property type="match status" value="1"/>
</dbReference>
<evidence type="ECO:0000256" key="2">
    <source>
        <dbReference type="ARBA" id="ARBA00022741"/>
    </source>
</evidence>
<dbReference type="Proteomes" id="UP000305471">
    <property type="component" value="Unassembled WGS sequence"/>
</dbReference>
<keyword evidence="2" id="KW-0547">Nucleotide-binding</keyword>
<evidence type="ECO:0000256" key="4">
    <source>
        <dbReference type="ARBA" id="ARBA00022967"/>
    </source>
</evidence>
<dbReference type="Pfam" id="PF00005">
    <property type="entry name" value="ABC_tran"/>
    <property type="match status" value="1"/>
</dbReference>
<evidence type="ECO:0000259" key="6">
    <source>
        <dbReference type="PROSITE" id="PS50893"/>
    </source>
</evidence>
<dbReference type="GO" id="GO:0016887">
    <property type="term" value="F:ATP hydrolysis activity"/>
    <property type="evidence" value="ECO:0007669"/>
    <property type="project" value="InterPro"/>
</dbReference>
<evidence type="ECO:0000256" key="3">
    <source>
        <dbReference type="ARBA" id="ARBA00022840"/>
    </source>
</evidence>
<evidence type="ECO:0000256" key="5">
    <source>
        <dbReference type="ARBA" id="ARBA00037066"/>
    </source>
</evidence>
<keyword evidence="3 7" id="KW-0067">ATP-binding</keyword>
<keyword evidence="8" id="KW-1185">Reference proteome</keyword>
<evidence type="ECO:0000313" key="8">
    <source>
        <dbReference type="Proteomes" id="UP000305471"/>
    </source>
</evidence>
<dbReference type="InterPro" id="IPR027417">
    <property type="entry name" value="P-loop_NTPase"/>
</dbReference>
<keyword evidence="4" id="KW-1278">Translocase</keyword>
<dbReference type="SUPFAM" id="SSF52540">
    <property type="entry name" value="P-loop containing nucleoside triphosphate hydrolases"/>
    <property type="match status" value="1"/>
</dbReference>
<protein>
    <submittedName>
        <fullName evidence="7">ATP-binding cassette domain-containing protein</fullName>
    </submittedName>
</protein>
<comment type="function">
    <text evidence="5">Part of the ABC transporter complex HmuTUV involved in hemin import. Responsible for energy coupling to the transport system.</text>
</comment>
<dbReference type="AlphaFoldDB" id="A0A4U0ZER2"/>
<keyword evidence="1" id="KW-0813">Transport</keyword>
<reference evidence="7 8" key="1">
    <citation type="submission" date="2019-04" db="EMBL/GenBank/DDBJ databases">
        <title>Alteromonas portus sp. nov., an alginate lyase-excreting marine bacterium.</title>
        <authorList>
            <person name="Huang H."/>
            <person name="Mo K."/>
            <person name="Bao S."/>
        </authorList>
    </citation>
    <scope>NUCLEOTIDE SEQUENCE [LARGE SCALE GENOMIC DNA]</scope>
    <source>
        <strain evidence="7 8">HB161718</strain>
    </source>
</reference>
<sequence length="276" mass="30378">MKMEILKQSENGKPLSTALLTLKDVVIARGDTRLLEQISLSFNTGEFTAIAGENGCGKSTLLTMLSGVEMPSAGTLTLGGKKISLLSANQLAKQRAVMAQSASTPFGFIADELLHLARYQYVESLEQKSRLIHGIAEQFDITHLLARNIQTLSGGERQRIFLAKSILQIIPGDQNESLEGKLLLLDEPTSALDLRHQKLVMQQLVALRAKGLCIICVSHDLNLISPYCDRLILLGEKQCLADGTPVQVLTTDMLSRCYHTQLNLIKNEQKQVFVTH</sequence>
<gene>
    <name evidence="7" type="ORF">E5672_08550</name>
</gene>
<dbReference type="GO" id="GO:0005524">
    <property type="term" value="F:ATP binding"/>
    <property type="evidence" value="ECO:0007669"/>
    <property type="project" value="UniProtKB-KW"/>
</dbReference>
<dbReference type="InterPro" id="IPR017871">
    <property type="entry name" value="ABC_transporter-like_CS"/>
</dbReference>
<accession>A0A4U0ZER2</accession>
<dbReference type="CDD" id="cd03214">
    <property type="entry name" value="ABC_Iron-Siderophores_B12_Hemin"/>
    <property type="match status" value="1"/>
</dbReference>
<organism evidence="7 8">
    <name type="scientific">Alteromonas portus</name>
    <dbReference type="NCBI Taxonomy" id="2565549"/>
    <lineage>
        <taxon>Bacteria</taxon>
        <taxon>Pseudomonadati</taxon>
        <taxon>Pseudomonadota</taxon>
        <taxon>Gammaproteobacteria</taxon>
        <taxon>Alteromonadales</taxon>
        <taxon>Alteromonadaceae</taxon>
        <taxon>Alteromonas/Salinimonas group</taxon>
        <taxon>Alteromonas</taxon>
    </lineage>
</organism>
<dbReference type="PANTHER" id="PTHR42794">
    <property type="entry name" value="HEMIN IMPORT ATP-BINDING PROTEIN HMUV"/>
    <property type="match status" value="1"/>
</dbReference>
<dbReference type="OrthoDB" id="5292475at2"/>
<evidence type="ECO:0000313" key="7">
    <source>
        <dbReference type="EMBL" id="TKB03094.1"/>
    </source>
</evidence>
<proteinExistence type="predicted"/>
<dbReference type="PANTHER" id="PTHR42794:SF1">
    <property type="entry name" value="HEMIN IMPORT ATP-BINDING PROTEIN HMUV"/>
    <property type="match status" value="1"/>
</dbReference>